<dbReference type="GO" id="GO:0004637">
    <property type="term" value="F:phosphoribosylamine-glycine ligase activity"/>
    <property type="evidence" value="ECO:0007669"/>
    <property type="project" value="InterPro"/>
</dbReference>
<keyword evidence="2" id="KW-0479">Metal-binding</keyword>
<keyword evidence="6" id="KW-0464">Manganese</keyword>
<dbReference type="AlphaFoldDB" id="A0AAV5A848"/>
<evidence type="ECO:0000256" key="2">
    <source>
        <dbReference type="ARBA" id="ARBA00022723"/>
    </source>
</evidence>
<keyword evidence="3" id="KW-0547">Nucleotide-binding</keyword>
<name>A0AAV5A848_9AGAM</name>
<comment type="caution">
    <text evidence="8">The sequence shown here is derived from an EMBL/GenBank/DDBJ whole genome shotgun (WGS) entry which is preliminary data.</text>
</comment>
<dbReference type="Proteomes" id="UP001050691">
    <property type="component" value="Unassembled WGS sequence"/>
</dbReference>
<evidence type="ECO:0000256" key="1">
    <source>
        <dbReference type="ARBA" id="ARBA00022598"/>
    </source>
</evidence>
<keyword evidence="9" id="KW-1185">Reference proteome</keyword>
<dbReference type="InterPro" id="IPR000115">
    <property type="entry name" value="PRibGlycinamide_synth"/>
</dbReference>
<dbReference type="PANTHER" id="PTHR43472">
    <property type="entry name" value="PHOSPHORIBOSYLAMINE--GLYCINE LIGASE"/>
    <property type="match status" value="1"/>
</dbReference>
<evidence type="ECO:0000256" key="5">
    <source>
        <dbReference type="ARBA" id="ARBA00022840"/>
    </source>
</evidence>
<protein>
    <submittedName>
        <fullName evidence="8">Bifunctional purine biosynthetic protein ade1</fullName>
    </submittedName>
</protein>
<evidence type="ECO:0000313" key="8">
    <source>
        <dbReference type="EMBL" id="GJJ09832.1"/>
    </source>
</evidence>
<dbReference type="GO" id="GO:0005524">
    <property type="term" value="F:ATP binding"/>
    <property type="evidence" value="ECO:0007669"/>
    <property type="project" value="UniProtKB-KW"/>
</dbReference>
<feature type="domain" description="Phosphoribosylglycinamide synthetase N-terminal" evidence="7">
    <location>
        <begin position="11"/>
        <end position="95"/>
    </location>
</feature>
<evidence type="ECO:0000256" key="3">
    <source>
        <dbReference type="ARBA" id="ARBA00022741"/>
    </source>
</evidence>
<dbReference type="Pfam" id="PF02844">
    <property type="entry name" value="GARS_N"/>
    <property type="match status" value="1"/>
</dbReference>
<dbReference type="GO" id="GO:0006164">
    <property type="term" value="P:purine nucleotide biosynthetic process"/>
    <property type="evidence" value="ECO:0007669"/>
    <property type="project" value="UniProtKB-KW"/>
</dbReference>
<dbReference type="InterPro" id="IPR016185">
    <property type="entry name" value="PreATP-grasp_dom_sf"/>
</dbReference>
<organism evidence="8 9">
    <name type="scientific">Clathrus columnatus</name>
    <dbReference type="NCBI Taxonomy" id="1419009"/>
    <lineage>
        <taxon>Eukaryota</taxon>
        <taxon>Fungi</taxon>
        <taxon>Dikarya</taxon>
        <taxon>Basidiomycota</taxon>
        <taxon>Agaricomycotina</taxon>
        <taxon>Agaricomycetes</taxon>
        <taxon>Phallomycetidae</taxon>
        <taxon>Phallales</taxon>
        <taxon>Clathraceae</taxon>
        <taxon>Clathrus</taxon>
    </lineage>
</organism>
<evidence type="ECO:0000259" key="7">
    <source>
        <dbReference type="Pfam" id="PF02844"/>
    </source>
</evidence>
<sequence>MDSLSSSSSLRVLILGSGGREHALAWKIAQSDLVEKVYVAPGNAGTISDDTCIAVPIPVTDFRKLVEFSVENDVNLVITGPEQPLVDGIEPWFRKGACSSIQ</sequence>
<dbReference type="GO" id="GO:0009113">
    <property type="term" value="P:purine nucleobase biosynthetic process"/>
    <property type="evidence" value="ECO:0007669"/>
    <property type="project" value="InterPro"/>
</dbReference>
<reference evidence="8" key="1">
    <citation type="submission" date="2021-10" db="EMBL/GenBank/DDBJ databases">
        <title>De novo Genome Assembly of Clathrus columnatus (Basidiomycota, Fungi) Using Illumina and Nanopore Sequence Data.</title>
        <authorList>
            <person name="Ogiso-Tanaka E."/>
            <person name="Itagaki H."/>
            <person name="Hosoya T."/>
            <person name="Hosaka K."/>
        </authorList>
    </citation>
    <scope>NUCLEOTIDE SEQUENCE</scope>
    <source>
        <strain evidence="8">MO-923</strain>
    </source>
</reference>
<evidence type="ECO:0000256" key="4">
    <source>
        <dbReference type="ARBA" id="ARBA00022755"/>
    </source>
</evidence>
<accession>A0AAV5A848</accession>
<evidence type="ECO:0000256" key="6">
    <source>
        <dbReference type="ARBA" id="ARBA00023211"/>
    </source>
</evidence>
<keyword evidence="1" id="KW-0436">Ligase</keyword>
<gene>
    <name evidence="8" type="primary">ADE1</name>
    <name evidence="8" type="ORF">Clacol_004056</name>
</gene>
<dbReference type="Gene3D" id="3.40.50.20">
    <property type="match status" value="1"/>
</dbReference>
<dbReference type="SUPFAM" id="SSF52440">
    <property type="entry name" value="PreATP-grasp domain"/>
    <property type="match status" value="1"/>
</dbReference>
<keyword evidence="5" id="KW-0067">ATP-binding</keyword>
<dbReference type="GO" id="GO:0046872">
    <property type="term" value="F:metal ion binding"/>
    <property type="evidence" value="ECO:0007669"/>
    <property type="project" value="UniProtKB-KW"/>
</dbReference>
<dbReference type="PANTHER" id="PTHR43472:SF1">
    <property type="entry name" value="PHOSPHORIBOSYLAMINE--GLYCINE LIGASE, CHLOROPLASTIC"/>
    <property type="match status" value="1"/>
</dbReference>
<proteinExistence type="predicted"/>
<evidence type="ECO:0000313" key="9">
    <source>
        <dbReference type="Proteomes" id="UP001050691"/>
    </source>
</evidence>
<dbReference type="FunFam" id="3.40.50.20:FF:000006">
    <property type="entry name" value="Phosphoribosylamine--glycine ligase, chloroplastic"/>
    <property type="match status" value="1"/>
</dbReference>
<dbReference type="InterPro" id="IPR020562">
    <property type="entry name" value="PRibGlycinamide_synth_N"/>
</dbReference>
<dbReference type="EMBL" id="BPWL01000004">
    <property type="protein sequence ID" value="GJJ09832.1"/>
    <property type="molecule type" value="Genomic_DNA"/>
</dbReference>
<keyword evidence="4" id="KW-0658">Purine biosynthesis</keyword>